<feature type="domain" description="SAP" evidence="2">
    <location>
        <begin position="230"/>
        <end position="264"/>
    </location>
</feature>
<feature type="compositionally biased region" description="Basic residues" evidence="1">
    <location>
        <begin position="31"/>
        <end position="43"/>
    </location>
</feature>
<comment type="caution">
    <text evidence="3">The sequence shown here is derived from an EMBL/GenBank/DDBJ whole genome shotgun (WGS) entry which is preliminary data.</text>
</comment>
<dbReference type="GO" id="GO:0008270">
    <property type="term" value="F:zinc ion binding"/>
    <property type="evidence" value="ECO:0007669"/>
    <property type="project" value="InterPro"/>
</dbReference>
<accession>A0A5J4WDF3</accession>
<feature type="compositionally biased region" description="Polar residues" evidence="1">
    <location>
        <begin position="177"/>
        <end position="192"/>
    </location>
</feature>
<name>A0A5J4WDF3_9EUKA</name>
<feature type="compositionally biased region" description="Basic and acidic residues" evidence="1">
    <location>
        <begin position="110"/>
        <end position="121"/>
    </location>
</feature>
<dbReference type="EMBL" id="SNRW01002563">
    <property type="protein sequence ID" value="KAA6392369.1"/>
    <property type="molecule type" value="Genomic_DNA"/>
</dbReference>
<dbReference type="OrthoDB" id="429950at2759"/>
<feature type="compositionally biased region" description="Basic residues" evidence="1">
    <location>
        <begin position="71"/>
        <end position="80"/>
    </location>
</feature>
<proteinExistence type="predicted"/>
<reference evidence="3 4" key="1">
    <citation type="submission" date="2019-03" db="EMBL/GenBank/DDBJ databases">
        <title>Single cell metagenomics reveals metabolic interactions within the superorganism composed of flagellate Streblomastix strix and complex community of Bacteroidetes bacteria on its surface.</title>
        <authorList>
            <person name="Treitli S.C."/>
            <person name="Kolisko M."/>
            <person name="Husnik F."/>
            <person name="Keeling P."/>
            <person name="Hampl V."/>
        </authorList>
    </citation>
    <scope>NUCLEOTIDE SEQUENCE [LARGE SCALE GENOMIC DNA]</scope>
    <source>
        <strain evidence="3">ST1C</strain>
    </source>
</reference>
<feature type="compositionally biased region" description="Basic and acidic residues" evidence="1">
    <location>
        <begin position="47"/>
        <end position="56"/>
    </location>
</feature>
<evidence type="ECO:0000259" key="2">
    <source>
        <dbReference type="PROSITE" id="PS50800"/>
    </source>
</evidence>
<dbReference type="Pfam" id="PF08063">
    <property type="entry name" value="Zn_ribbon_PADR1"/>
    <property type="match status" value="1"/>
</dbReference>
<dbReference type="InterPro" id="IPR003034">
    <property type="entry name" value="SAP_dom"/>
</dbReference>
<evidence type="ECO:0000256" key="1">
    <source>
        <dbReference type="SAM" id="MobiDB-lite"/>
    </source>
</evidence>
<dbReference type="AlphaFoldDB" id="A0A5J4WDF3"/>
<evidence type="ECO:0000313" key="4">
    <source>
        <dbReference type="Proteomes" id="UP000324800"/>
    </source>
</evidence>
<evidence type="ECO:0000313" key="3">
    <source>
        <dbReference type="EMBL" id="KAA6392369.1"/>
    </source>
</evidence>
<dbReference type="Gene3D" id="3.90.640.80">
    <property type="match status" value="1"/>
</dbReference>
<dbReference type="PROSITE" id="PS50800">
    <property type="entry name" value="SAP"/>
    <property type="match status" value="1"/>
</dbReference>
<organism evidence="3 4">
    <name type="scientific">Streblomastix strix</name>
    <dbReference type="NCBI Taxonomy" id="222440"/>
    <lineage>
        <taxon>Eukaryota</taxon>
        <taxon>Metamonada</taxon>
        <taxon>Preaxostyla</taxon>
        <taxon>Oxymonadida</taxon>
        <taxon>Streblomastigidae</taxon>
        <taxon>Streblomastix</taxon>
    </lineage>
</organism>
<sequence>MQLRERNPKQMAKMSQHARGESVDNESPIRPAKKAQKPSKKAISKPDTAEDTKINDSQEDAFLSDEDVKPKKAKATKKIVKKEPTIKKQSKPKKIEEDLPANQDQEEEKIDSNKPISEKADNSQQIDNDTNKDTSQHVPCDICGQLIHLGKYLAHITEHRKDKNKDESAKEYFGEKSLSSQVSQISRKPSMNKNDDDEEEEEDDEEEEDGELQILKDRHQDQIKAKIKEMEDYTMTRLKKMCKKNDLTQTGEKWILLDRVADAMINGPPKRCPTCNQGRLYFDKSKLHYYCKGYFDEDEQQVVRCGYTAQVIERKKWRK</sequence>
<dbReference type="PROSITE" id="PS52007">
    <property type="entry name" value="PADR1"/>
    <property type="match status" value="1"/>
</dbReference>
<feature type="region of interest" description="Disordered" evidence="1">
    <location>
        <begin position="172"/>
        <end position="216"/>
    </location>
</feature>
<protein>
    <recommendedName>
        <fullName evidence="2">SAP domain-containing protein</fullName>
    </recommendedName>
</protein>
<feature type="region of interest" description="Disordered" evidence="1">
    <location>
        <begin position="1"/>
        <end position="138"/>
    </location>
</feature>
<gene>
    <name evidence="3" type="ORF">EZS28_012104</name>
</gene>
<feature type="compositionally biased region" description="Acidic residues" evidence="1">
    <location>
        <begin position="195"/>
        <end position="211"/>
    </location>
</feature>
<dbReference type="InterPro" id="IPR012982">
    <property type="entry name" value="PARP1-like_PADR1_Zn_ribbon"/>
</dbReference>
<dbReference type="Proteomes" id="UP000324800">
    <property type="component" value="Unassembled WGS sequence"/>
</dbReference>
<dbReference type="SMART" id="SM01335">
    <property type="entry name" value="PADR1"/>
    <property type="match status" value="1"/>
</dbReference>